<evidence type="ECO:0000313" key="3">
    <source>
        <dbReference type="Proteomes" id="UP000320216"/>
    </source>
</evidence>
<dbReference type="EMBL" id="CP042305">
    <property type="protein sequence ID" value="QDZ13810.1"/>
    <property type="molecule type" value="Genomic_DNA"/>
</dbReference>
<dbReference type="KEGG" id="huw:FPZ11_02495"/>
<accession>A0A5B8M2B6</accession>
<evidence type="ECO:0000256" key="1">
    <source>
        <dbReference type="SAM" id="Phobius"/>
    </source>
</evidence>
<organism evidence="2 3">
    <name type="scientific">Humibacter ginsenosidimutans</name>
    <dbReference type="NCBI Taxonomy" id="2599293"/>
    <lineage>
        <taxon>Bacteria</taxon>
        <taxon>Bacillati</taxon>
        <taxon>Actinomycetota</taxon>
        <taxon>Actinomycetes</taxon>
        <taxon>Micrococcales</taxon>
        <taxon>Microbacteriaceae</taxon>
        <taxon>Humibacter</taxon>
    </lineage>
</organism>
<evidence type="ECO:0000313" key="2">
    <source>
        <dbReference type="EMBL" id="QDZ13810.1"/>
    </source>
</evidence>
<keyword evidence="1" id="KW-0812">Transmembrane</keyword>
<keyword evidence="3" id="KW-1185">Reference proteome</keyword>
<feature type="transmembrane region" description="Helical" evidence="1">
    <location>
        <begin position="43"/>
        <end position="65"/>
    </location>
</feature>
<name>A0A5B8M2B6_9MICO</name>
<protein>
    <submittedName>
        <fullName evidence="2">Uncharacterized protein</fullName>
    </submittedName>
</protein>
<dbReference type="RefSeq" id="WP_146318101.1">
    <property type="nucleotide sequence ID" value="NZ_CP042305.1"/>
</dbReference>
<proteinExistence type="predicted"/>
<dbReference type="OrthoDB" id="9847360at2"/>
<dbReference type="AlphaFoldDB" id="A0A5B8M2B6"/>
<sequence>MIARPPKGELDKRIAGAVFVLFWLVAIAAWIVAGVALGDAGAWQPFIVDVGIVIASIGFAAPFLATVKGFGLALLFGLIAVAGFALGDFAHLVPLVYFLRIAVPFFAIVIAPTFKLVNGVKIFA</sequence>
<dbReference type="Proteomes" id="UP000320216">
    <property type="component" value="Chromosome"/>
</dbReference>
<feature type="transmembrane region" description="Helical" evidence="1">
    <location>
        <begin position="72"/>
        <end position="91"/>
    </location>
</feature>
<reference evidence="2 3" key="1">
    <citation type="submission" date="2019-07" db="EMBL/GenBank/DDBJ databases">
        <title>Full genome sequence of Humibacter sp. WJ7-1.</title>
        <authorList>
            <person name="Im W.-T."/>
        </authorList>
    </citation>
    <scope>NUCLEOTIDE SEQUENCE [LARGE SCALE GENOMIC DNA]</scope>
    <source>
        <strain evidence="2 3">WJ7-1</strain>
    </source>
</reference>
<keyword evidence="1" id="KW-0472">Membrane</keyword>
<gene>
    <name evidence="2" type="ORF">FPZ11_02495</name>
</gene>
<feature type="transmembrane region" description="Helical" evidence="1">
    <location>
        <begin position="97"/>
        <end position="117"/>
    </location>
</feature>
<feature type="transmembrane region" description="Helical" evidence="1">
    <location>
        <begin position="14"/>
        <end position="37"/>
    </location>
</feature>
<keyword evidence="1" id="KW-1133">Transmembrane helix</keyword>